<evidence type="ECO:0000313" key="3">
    <source>
        <dbReference type="Proteomes" id="UP000183809"/>
    </source>
</evidence>
<feature type="compositionally biased region" description="Gly residues" evidence="1">
    <location>
        <begin position="161"/>
        <end position="173"/>
    </location>
</feature>
<feature type="compositionally biased region" description="Low complexity" evidence="1">
    <location>
        <begin position="29"/>
        <end position="50"/>
    </location>
</feature>
<name>A0A1J9RGZ6_9PEZI</name>
<accession>A0A1J9RGZ6</accession>
<dbReference type="EMBL" id="MNUE01000002">
    <property type="protein sequence ID" value="OJD39872.1"/>
    <property type="molecule type" value="Genomic_DNA"/>
</dbReference>
<dbReference type="RefSeq" id="XP_020134859.1">
    <property type="nucleotide sequence ID" value="XM_020272398.1"/>
</dbReference>
<sequence>MPSPTPTPTPTPPTSAPAPLHHHHPPPNTTAHTGMNTSTSASNSNSTTTSQRKPVTEPSRFIHVSGVRQPQPLTSLRHWFSRGHYVYDELRAPVVPTAVAGAGPDRLATATSGWHPRWEDTLEEEEGEEEGKEGEEEGEEDGGEVGGGGAAAPLRSACGGTADGGGETTSGGGGEEEEDGASGCGSGSVVGVVVAAAADGPATGGVAFEAQMKLVEDVEAAFRLQTGEDAVAAEEEEREKAEIRRKTWSGSRGKYGHPKSAYKPHAPHGRPVGGSVNNGAGTDGAHHHHHQKQQQQRQQGPQQDAMAMSYEGHGANPYAGADAGYPGQFHPFPTPIAHPYQDHMATASAYQNGSLESPRTHFMRVEYEAKLEAAKQAQYRRRCERLAERPWTWMNTVRDTTPVVSPVVSTLSPRATEFVPAGLISPHTNPAAFMAPPVSTVGAHHHPSQTPGNVCWYPAPPTAVGTPQYWQLRQYQMTSTFNPAVGEFRPRAMPPRGPNMDG</sequence>
<feature type="region of interest" description="Disordered" evidence="1">
    <location>
        <begin position="103"/>
        <end position="185"/>
    </location>
</feature>
<dbReference type="AlphaFoldDB" id="A0A1J9RGZ6"/>
<dbReference type="GeneID" id="31012657"/>
<evidence type="ECO:0000256" key="1">
    <source>
        <dbReference type="SAM" id="MobiDB-lite"/>
    </source>
</evidence>
<feature type="region of interest" description="Disordered" evidence="1">
    <location>
        <begin position="1"/>
        <end position="66"/>
    </location>
</feature>
<gene>
    <name evidence="2" type="ORF">BKCO1_2000200</name>
</gene>
<feature type="compositionally biased region" description="Basic residues" evidence="1">
    <location>
        <begin position="254"/>
        <end position="268"/>
    </location>
</feature>
<dbReference type="Proteomes" id="UP000183809">
    <property type="component" value="Unassembled WGS sequence"/>
</dbReference>
<dbReference type="OrthoDB" id="10513875at2759"/>
<feature type="compositionally biased region" description="Acidic residues" evidence="1">
    <location>
        <begin position="121"/>
        <end position="143"/>
    </location>
</feature>
<feature type="compositionally biased region" description="Pro residues" evidence="1">
    <location>
        <begin position="1"/>
        <end position="16"/>
    </location>
</feature>
<feature type="region of interest" description="Disordered" evidence="1">
    <location>
        <begin position="231"/>
        <end position="305"/>
    </location>
</feature>
<organism evidence="2 3">
    <name type="scientific">Diplodia corticola</name>
    <dbReference type="NCBI Taxonomy" id="236234"/>
    <lineage>
        <taxon>Eukaryota</taxon>
        <taxon>Fungi</taxon>
        <taxon>Dikarya</taxon>
        <taxon>Ascomycota</taxon>
        <taxon>Pezizomycotina</taxon>
        <taxon>Dothideomycetes</taxon>
        <taxon>Dothideomycetes incertae sedis</taxon>
        <taxon>Botryosphaeriales</taxon>
        <taxon>Botryosphaeriaceae</taxon>
        <taxon>Diplodia</taxon>
    </lineage>
</organism>
<proteinExistence type="predicted"/>
<keyword evidence="3" id="KW-1185">Reference proteome</keyword>
<evidence type="ECO:0000313" key="2">
    <source>
        <dbReference type="EMBL" id="OJD39872.1"/>
    </source>
</evidence>
<feature type="compositionally biased region" description="Low complexity" evidence="1">
    <location>
        <begin position="293"/>
        <end position="303"/>
    </location>
</feature>
<protein>
    <submittedName>
        <fullName evidence="2">Uncharacterized protein</fullName>
    </submittedName>
</protein>
<reference evidence="2 3" key="1">
    <citation type="submission" date="2016-10" db="EMBL/GenBank/DDBJ databases">
        <title>Proteomics and genomics reveal pathogen-plant mechanisms compatible with a hemibiotrophic lifestyle of Diplodia corticola.</title>
        <authorList>
            <person name="Fernandes I."/>
            <person name="De Jonge R."/>
            <person name="Van De Peer Y."/>
            <person name="Devreese B."/>
            <person name="Alves A."/>
            <person name="Esteves A.C."/>
        </authorList>
    </citation>
    <scope>NUCLEOTIDE SEQUENCE [LARGE SCALE GENOMIC DNA]</scope>
    <source>
        <strain evidence="2 3">CBS 112549</strain>
    </source>
</reference>
<comment type="caution">
    <text evidence="2">The sequence shown here is derived from an EMBL/GenBank/DDBJ whole genome shotgun (WGS) entry which is preliminary data.</text>
</comment>